<dbReference type="PANTHER" id="PTHR46796">
    <property type="entry name" value="HTH-TYPE TRANSCRIPTIONAL ACTIVATOR RHAS-RELATED"/>
    <property type="match status" value="1"/>
</dbReference>
<evidence type="ECO:0000313" key="5">
    <source>
        <dbReference type="EMBL" id="SMX87897.1"/>
    </source>
</evidence>
<evidence type="ECO:0000313" key="6">
    <source>
        <dbReference type="Proteomes" id="UP000234300"/>
    </source>
</evidence>
<name>A0A2H1JKB1_BREAU</name>
<evidence type="ECO:0000256" key="2">
    <source>
        <dbReference type="ARBA" id="ARBA00023125"/>
    </source>
</evidence>
<proteinExistence type="predicted"/>
<evidence type="ECO:0000256" key="1">
    <source>
        <dbReference type="ARBA" id="ARBA00023015"/>
    </source>
</evidence>
<evidence type="ECO:0000259" key="4">
    <source>
        <dbReference type="PROSITE" id="PS01124"/>
    </source>
</evidence>
<sequence>MNSRTFEPLIARTRTIHRPVGPVAYDCVKLIIVRSGSAILYSEFGQRPATVGDVILLGANVLCGSEPEGHVTVTTIYADTDFLLDQLFWQHADVLHDRLDAQGFADTIYTDPAQVLHLGEDRAGLLMPWLDEMVALSVEGAYRERFHRMQALWFSVIDQVTPFIRITPYRISPQQRARIRPTLPRDRRFAPLRAEARLVHDALHSDIARSWALPELASMAHLSVKQLSRVFTDAYGKTPAAYLTMLRVQEMARLLRETDLPVATAGRRVGWGSRNQATKAFREGVGITPSRYRAMGAAGVASPIIETSATT</sequence>
<dbReference type="InterPro" id="IPR018060">
    <property type="entry name" value="HTH_AraC"/>
</dbReference>
<dbReference type="InterPro" id="IPR009057">
    <property type="entry name" value="Homeodomain-like_sf"/>
</dbReference>
<dbReference type="SMART" id="SM00342">
    <property type="entry name" value="HTH_ARAC"/>
    <property type="match status" value="1"/>
</dbReference>
<keyword evidence="3" id="KW-0804">Transcription</keyword>
<keyword evidence="2 5" id="KW-0238">DNA-binding</keyword>
<dbReference type="GO" id="GO:0003700">
    <property type="term" value="F:DNA-binding transcription factor activity"/>
    <property type="evidence" value="ECO:0007669"/>
    <property type="project" value="InterPro"/>
</dbReference>
<organism evidence="5 6">
    <name type="scientific">Brevibacterium aurantiacum</name>
    <dbReference type="NCBI Taxonomy" id="273384"/>
    <lineage>
        <taxon>Bacteria</taxon>
        <taxon>Bacillati</taxon>
        <taxon>Actinomycetota</taxon>
        <taxon>Actinomycetes</taxon>
        <taxon>Micrococcales</taxon>
        <taxon>Brevibacteriaceae</taxon>
        <taxon>Brevibacterium</taxon>
    </lineage>
</organism>
<evidence type="ECO:0000256" key="3">
    <source>
        <dbReference type="ARBA" id="ARBA00023163"/>
    </source>
</evidence>
<dbReference type="Gene3D" id="1.10.10.60">
    <property type="entry name" value="Homeodomain-like"/>
    <property type="match status" value="1"/>
</dbReference>
<dbReference type="PROSITE" id="PS01124">
    <property type="entry name" value="HTH_ARAC_FAMILY_2"/>
    <property type="match status" value="1"/>
</dbReference>
<dbReference type="EMBL" id="FXZI01000005">
    <property type="protein sequence ID" value="SMX87897.1"/>
    <property type="molecule type" value="Genomic_DNA"/>
</dbReference>
<reference evidence="5 6" key="1">
    <citation type="submission" date="2017-03" db="EMBL/GenBank/DDBJ databases">
        <authorList>
            <person name="Afonso C.L."/>
            <person name="Miller P.J."/>
            <person name="Scott M.A."/>
            <person name="Spackman E."/>
            <person name="Goraichik I."/>
            <person name="Dimitrov K.M."/>
            <person name="Suarez D.L."/>
            <person name="Swayne D.E."/>
        </authorList>
    </citation>
    <scope>NUCLEOTIDE SEQUENCE [LARGE SCALE GENOMIC DNA]</scope>
    <source>
        <strain evidence="6">8(6)</strain>
    </source>
</reference>
<keyword evidence="1" id="KW-0805">Transcription regulation</keyword>
<dbReference type="SUPFAM" id="SSF46689">
    <property type="entry name" value="Homeodomain-like"/>
    <property type="match status" value="2"/>
</dbReference>
<dbReference type="GO" id="GO:0043565">
    <property type="term" value="F:sequence-specific DNA binding"/>
    <property type="evidence" value="ECO:0007669"/>
    <property type="project" value="InterPro"/>
</dbReference>
<dbReference type="InterPro" id="IPR050204">
    <property type="entry name" value="AraC_XylS_family_regulators"/>
</dbReference>
<accession>A0A2H1JKB1</accession>
<dbReference type="RefSeq" id="WP_101556869.1">
    <property type="nucleotide sequence ID" value="NZ_FXZI01000005.1"/>
</dbReference>
<dbReference type="AlphaFoldDB" id="A0A2H1JKB1"/>
<gene>
    <name evidence="5" type="ORF">BAURA86_01788</name>
</gene>
<dbReference type="Proteomes" id="UP000234300">
    <property type="component" value="Unassembled WGS sequence"/>
</dbReference>
<protein>
    <submittedName>
        <fullName evidence="5">AraC-type DNA-binding protein</fullName>
    </submittedName>
</protein>
<dbReference type="Pfam" id="PF12833">
    <property type="entry name" value="HTH_18"/>
    <property type="match status" value="1"/>
</dbReference>
<feature type="domain" description="HTH araC/xylS-type" evidence="4">
    <location>
        <begin position="197"/>
        <end position="295"/>
    </location>
</feature>